<name>A0A3M5WBS3_PSESX</name>
<gene>
    <name evidence="1" type="ORF">ALP29_201399</name>
</gene>
<dbReference type="InterPro" id="IPR051162">
    <property type="entry name" value="T4SS_component"/>
</dbReference>
<protein>
    <recommendedName>
        <fullName evidence="3">Conjugal transfer protein</fullName>
    </recommendedName>
</protein>
<dbReference type="Gene3D" id="3.40.50.300">
    <property type="entry name" value="P-loop containing nucleotide triphosphate hydrolases"/>
    <property type="match status" value="1"/>
</dbReference>
<sequence length="345" mass="39255">MLCCAGGPAKTDEADQRTIKDSVEAVMAVTNVRLRGMSLLLQNIPHRGGNCLHTRLSKWCRLAGEGREGQYAWVLDSPINQFNAQTYRRLAFDCTQLLKNDYAERHPEVMEAFLNTLFYMKREMHQARPGNLLLNVVAEYWAPLSFKSTADAIKEVLQSGRMRGEILIMDTQYPEQALATPYAAAVIQQVTTPIWLPNKKAQAESYAKFGVTGKVFEAVRDMGPLSREMVVQQGHQTVKLKMELDGPLKYWLPLLSATQKNLAVAERIRQHLGTTDPKVWVDAFLVAEAVRQWLNTDDPAVWLPAFDYAENQRQSMKTRDAQRWMPAFQKAWKAIQEHNEMEDAS</sequence>
<proteinExistence type="predicted"/>
<organism evidence="1 2">
    <name type="scientific">Pseudomonas syringae pv. avii</name>
    <dbReference type="NCBI Taxonomy" id="663959"/>
    <lineage>
        <taxon>Bacteria</taxon>
        <taxon>Pseudomonadati</taxon>
        <taxon>Pseudomonadota</taxon>
        <taxon>Gammaproteobacteria</taxon>
        <taxon>Pseudomonadales</taxon>
        <taxon>Pseudomonadaceae</taxon>
        <taxon>Pseudomonas</taxon>
        <taxon>Pseudomonas syringae</taxon>
    </lineage>
</organism>
<accession>A0A3M5WBS3</accession>
<dbReference type="PANTHER" id="PTHR30121:SF6">
    <property type="entry name" value="SLR6007 PROTEIN"/>
    <property type="match status" value="1"/>
</dbReference>
<evidence type="ECO:0000313" key="2">
    <source>
        <dbReference type="Proteomes" id="UP000280395"/>
    </source>
</evidence>
<dbReference type="AlphaFoldDB" id="A0A3M5WBS3"/>
<dbReference type="EMBL" id="RBUA01000029">
    <property type="protein sequence ID" value="RMU67053.1"/>
    <property type="molecule type" value="Genomic_DNA"/>
</dbReference>
<evidence type="ECO:0000313" key="1">
    <source>
        <dbReference type="EMBL" id="RMU67053.1"/>
    </source>
</evidence>
<dbReference type="Proteomes" id="UP000280395">
    <property type="component" value="Unassembled WGS sequence"/>
</dbReference>
<evidence type="ECO:0008006" key="3">
    <source>
        <dbReference type="Google" id="ProtNLM"/>
    </source>
</evidence>
<reference evidence="1 2" key="1">
    <citation type="submission" date="2018-08" db="EMBL/GenBank/DDBJ databases">
        <title>Recombination of ecologically and evolutionarily significant loci maintains genetic cohesion in the Pseudomonas syringae species complex.</title>
        <authorList>
            <person name="Dillon M."/>
            <person name="Thakur S."/>
            <person name="Almeida R.N.D."/>
            <person name="Weir B.S."/>
            <person name="Guttman D.S."/>
        </authorList>
    </citation>
    <scope>NUCLEOTIDE SEQUENCE [LARGE SCALE GENOMIC DNA]</scope>
    <source>
        <strain evidence="1 2">ICMP 14479</strain>
    </source>
</reference>
<dbReference type="PANTHER" id="PTHR30121">
    <property type="entry name" value="UNCHARACTERIZED PROTEIN YJGR-RELATED"/>
    <property type="match status" value="1"/>
</dbReference>
<comment type="caution">
    <text evidence="1">The sequence shown here is derived from an EMBL/GenBank/DDBJ whole genome shotgun (WGS) entry which is preliminary data.</text>
</comment>
<dbReference type="InterPro" id="IPR027417">
    <property type="entry name" value="P-loop_NTPase"/>
</dbReference>